<dbReference type="Pfam" id="PF01906">
    <property type="entry name" value="YbjQ_1"/>
    <property type="match status" value="1"/>
</dbReference>
<dbReference type="HAMAP" id="MF_00338">
    <property type="entry name" value="UPF0145"/>
    <property type="match status" value="1"/>
</dbReference>
<comment type="similarity">
    <text evidence="1 2">Belongs to the UPF0145 family.</text>
</comment>
<evidence type="ECO:0000256" key="1">
    <source>
        <dbReference type="ARBA" id="ARBA00010751"/>
    </source>
</evidence>
<sequence length="106" mass="11254">MIKTTTPDIEGKKITEYLGVISANVIIGANIFSDTFARARDIVGGRSATYEKKFSGSKETTLSELEAEARKLGADAIVGIDFDYETIGGQGSMLMVSISGTAVKLD</sequence>
<name>A0A2H0KAX7_9BACT</name>
<evidence type="ECO:0000313" key="4">
    <source>
        <dbReference type="Proteomes" id="UP000229342"/>
    </source>
</evidence>
<comment type="caution">
    <text evidence="3">The sequence shown here is derived from an EMBL/GenBank/DDBJ whole genome shotgun (WGS) entry which is preliminary data.</text>
</comment>
<dbReference type="PANTHER" id="PTHR34068">
    <property type="entry name" value="UPF0145 PROTEIN YBJQ"/>
    <property type="match status" value="1"/>
</dbReference>
<reference evidence="3 4" key="1">
    <citation type="submission" date="2017-09" db="EMBL/GenBank/DDBJ databases">
        <title>Depth-based differentiation of microbial function through sediment-hosted aquifers and enrichment of novel symbionts in the deep terrestrial subsurface.</title>
        <authorList>
            <person name="Probst A.J."/>
            <person name="Ladd B."/>
            <person name="Jarett J.K."/>
            <person name="Geller-Mcgrath D.E."/>
            <person name="Sieber C.M."/>
            <person name="Emerson J.B."/>
            <person name="Anantharaman K."/>
            <person name="Thomas B.C."/>
            <person name="Malmstrom R."/>
            <person name="Stieglmeier M."/>
            <person name="Klingl A."/>
            <person name="Woyke T."/>
            <person name="Ryan C.M."/>
            <person name="Banfield J.F."/>
        </authorList>
    </citation>
    <scope>NUCLEOTIDE SEQUENCE [LARGE SCALE GENOMIC DNA]</scope>
    <source>
        <strain evidence="3">CG11_big_fil_rev_8_21_14_0_20_46_11</strain>
    </source>
</reference>
<dbReference type="InterPro" id="IPR035439">
    <property type="entry name" value="UPF0145_dom_sf"/>
</dbReference>
<proteinExistence type="inferred from homology"/>
<dbReference type="Gene3D" id="3.30.110.70">
    <property type="entry name" value="Hypothetical protein apc22750. Chain B"/>
    <property type="match status" value="1"/>
</dbReference>
<gene>
    <name evidence="3" type="ORF">COV91_04300</name>
</gene>
<dbReference type="AlphaFoldDB" id="A0A2H0KAX7"/>
<protein>
    <recommendedName>
        <fullName evidence="2">UPF0145 protein COV91_04300</fullName>
    </recommendedName>
</protein>
<dbReference type="InterPro" id="IPR002765">
    <property type="entry name" value="UPF0145_YbjQ-like"/>
</dbReference>
<dbReference type="SUPFAM" id="SSF117782">
    <property type="entry name" value="YbjQ-like"/>
    <property type="match status" value="1"/>
</dbReference>
<dbReference type="PANTHER" id="PTHR34068:SF1">
    <property type="entry name" value="UPF0145 PROTEIN YBJQ"/>
    <property type="match status" value="1"/>
</dbReference>
<dbReference type="EMBL" id="PCVG01000055">
    <property type="protein sequence ID" value="PIQ68410.1"/>
    <property type="molecule type" value="Genomic_DNA"/>
</dbReference>
<accession>A0A2H0KAX7</accession>
<evidence type="ECO:0000256" key="2">
    <source>
        <dbReference type="HAMAP-Rule" id="MF_00338"/>
    </source>
</evidence>
<dbReference type="Proteomes" id="UP000229342">
    <property type="component" value="Unassembled WGS sequence"/>
</dbReference>
<organism evidence="3 4">
    <name type="scientific">Candidatus Taylorbacteria bacterium CG11_big_fil_rev_8_21_14_0_20_46_11</name>
    <dbReference type="NCBI Taxonomy" id="1975025"/>
    <lineage>
        <taxon>Bacteria</taxon>
        <taxon>Candidatus Tayloriibacteriota</taxon>
    </lineage>
</organism>
<evidence type="ECO:0000313" key="3">
    <source>
        <dbReference type="EMBL" id="PIQ68410.1"/>
    </source>
</evidence>